<dbReference type="InterPro" id="IPR051081">
    <property type="entry name" value="HTH_MetalResp_TranReg"/>
</dbReference>
<reference evidence="5" key="1">
    <citation type="journal article" date="2020" name="mSystems">
        <title>Genome- and Community-Level Interaction Insights into Carbon Utilization and Element Cycling Functions of Hydrothermarchaeota in Hydrothermal Sediment.</title>
        <authorList>
            <person name="Zhou Z."/>
            <person name="Liu Y."/>
            <person name="Xu W."/>
            <person name="Pan J."/>
            <person name="Luo Z.H."/>
            <person name="Li M."/>
        </authorList>
    </citation>
    <scope>NUCLEOTIDE SEQUENCE [LARGE SCALE GENOMIC DNA]</scope>
    <source>
        <strain evidence="5">SpSt-906</strain>
    </source>
</reference>
<proteinExistence type="predicted"/>
<dbReference type="CDD" id="cd00090">
    <property type="entry name" value="HTH_ARSR"/>
    <property type="match status" value="1"/>
</dbReference>
<keyword evidence="1" id="KW-0805">Transcription regulation</keyword>
<dbReference type="GO" id="GO:0003677">
    <property type="term" value="F:DNA binding"/>
    <property type="evidence" value="ECO:0007669"/>
    <property type="project" value="UniProtKB-KW"/>
</dbReference>
<evidence type="ECO:0000259" key="4">
    <source>
        <dbReference type="PROSITE" id="PS50987"/>
    </source>
</evidence>
<evidence type="ECO:0000256" key="2">
    <source>
        <dbReference type="ARBA" id="ARBA00023125"/>
    </source>
</evidence>
<name>A0A7C3YTB5_UNCW3</name>
<evidence type="ECO:0000313" key="5">
    <source>
        <dbReference type="EMBL" id="HGE99614.1"/>
    </source>
</evidence>
<protein>
    <submittedName>
        <fullName evidence="5">ArsR family transcriptional regulator</fullName>
    </submittedName>
</protein>
<sequence length="105" mass="11287">MKSDKYHQEAATLFAALGAVSRLHILQLLSKNSLCVGALSRLTGLSAGAVSQHLRVLRSAGLVVGERRGYFIHYHLAPNARRRLTSALAQLLKRPGGGKKCVVKG</sequence>
<dbReference type="AlphaFoldDB" id="A0A7C3YTB5"/>
<dbReference type="PROSITE" id="PS50987">
    <property type="entry name" value="HTH_ARSR_2"/>
    <property type="match status" value="1"/>
</dbReference>
<dbReference type="InterPro" id="IPR036388">
    <property type="entry name" value="WH-like_DNA-bd_sf"/>
</dbReference>
<organism evidence="5">
    <name type="scientific">candidate division WOR-3 bacterium</name>
    <dbReference type="NCBI Taxonomy" id="2052148"/>
    <lineage>
        <taxon>Bacteria</taxon>
        <taxon>Bacteria division WOR-3</taxon>
    </lineage>
</organism>
<dbReference type="NCBIfam" id="NF033788">
    <property type="entry name" value="HTH_metalloreg"/>
    <property type="match status" value="1"/>
</dbReference>
<comment type="caution">
    <text evidence="5">The sequence shown here is derived from an EMBL/GenBank/DDBJ whole genome shotgun (WGS) entry which is preliminary data.</text>
</comment>
<gene>
    <name evidence="5" type="ORF">ENX07_06055</name>
</gene>
<dbReference type="Pfam" id="PF01022">
    <property type="entry name" value="HTH_5"/>
    <property type="match status" value="1"/>
</dbReference>
<dbReference type="InterPro" id="IPR036390">
    <property type="entry name" value="WH_DNA-bd_sf"/>
</dbReference>
<dbReference type="SUPFAM" id="SSF46785">
    <property type="entry name" value="Winged helix' DNA-binding domain"/>
    <property type="match status" value="1"/>
</dbReference>
<dbReference type="PANTHER" id="PTHR33154:SF18">
    <property type="entry name" value="ARSENICAL RESISTANCE OPERON REPRESSOR"/>
    <property type="match status" value="1"/>
</dbReference>
<feature type="domain" description="HTH arsR-type" evidence="4">
    <location>
        <begin position="2"/>
        <end position="96"/>
    </location>
</feature>
<keyword evidence="2" id="KW-0238">DNA-binding</keyword>
<dbReference type="InterPro" id="IPR011991">
    <property type="entry name" value="ArsR-like_HTH"/>
</dbReference>
<dbReference type="SMART" id="SM00418">
    <property type="entry name" value="HTH_ARSR"/>
    <property type="match status" value="1"/>
</dbReference>
<evidence type="ECO:0000256" key="3">
    <source>
        <dbReference type="ARBA" id="ARBA00023163"/>
    </source>
</evidence>
<dbReference type="PANTHER" id="PTHR33154">
    <property type="entry name" value="TRANSCRIPTIONAL REGULATOR, ARSR FAMILY"/>
    <property type="match status" value="1"/>
</dbReference>
<keyword evidence="3" id="KW-0804">Transcription</keyword>
<accession>A0A7C3YTB5</accession>
<dbReference type="GO" id="GO:0003700">
    <property type="term" value="F:DNA-binding transcription factor activity"/>
    <property type="evidence" value="ECO:0007669"/>
    <property type="project" value="InterPro"/>
</dbReference>
<dbReference type="Gene3D" id="1.10.10.10">
    <property type="entry name" value="Winged helix-like DNA-binding domain superfamily/Winged helix DNA-binding domain"/>
    <property type="match status" value="1"/>
</dbReference>
<dbReference type="InterPro" id="IPR001845">
    <property type="entry name" value="HTH_ArsR_DNA-bd_dom"/>
</dbReference>
<evidence type="ECO:0000256" key="1">
    <source>
        <dbReference type="ARBA" id="ARBA00023015"/>
    </source>
</evidence>
<dbReference type="PRINTS" id="PR00778">
    <property type="entry name" value="HTHARSR"/>
</dbReference>
<dbReference type="EMBL" id="DTMQ01000039">
    <property type="protein sequence ID" value="HGE99614.1"/>
    <property type="molecule type" value="Genomic_DNA"/>
</dbReference>